<dbReference type="Pfam" id="PF14280">
    <property type="entry name" value="DUF4365"/>
    <property type="match status" value="1"/>
</dbReference>
<dbReference type="EMBL" id="JAHWYN010000006">
    <property type="protein sequence ID" value="MBW4360666.1"/>
    <property type="molecule type" value="Genomic_DNA"/>
</dbReference>
<evidence type="ECO:0000313" key="2">
    <source>
        <dbReference type="EMBL" id="MBW4360666.1"/>
    </source>
</evidence>
<name>A0ABS6XVI3_9FLAO</name>
<dbReference type="InterPro" id="IPR025375">
    <property type="entry name" value="DUF4365"/>
</dbReference>
<gene>
    <name evidence="2" type="ORF">KZH69_09245</name>
</gene>
<keyword evidence="3" id="KW-1185">Reference proteome</keyword>
<comment type="caution">
    <text evidence="2">The sequence shown here is derived from an EMBL/GenBank/DDBJ whole genome shotgun (WGS) entry which is preliminary data.</text>
</comment>
<dbReference type="Proteomes" id="UP000812031">
    <property type="component" value="Unassembled WGS sequence"/>
</dbReference>
<accession>A0ABS6XVI3</accession>
<reference evidence="2 3" key="1">
    <citation type="submission" date="2021-07" db="EMBL/GenBank/DDBJ databases">
        <title>Flavobacterium sp. nov. isolated from sediment on the Taihu Lake.</title>
        <authorList>
            <person name="Qu J.-H."/>
        </authorList>
    </citation>
    <scope>NUCLEOTIDE SEQUENCE [LARGE SCALE GENOMIC DNA]</scope>
    <source>
        <strain evidence="2 3">NAS39</strain>
    </source>
</reference>
<evidence type="ECO:0000313" key="3">
    <source>
        <dbReference type="Proteomes" id="UP000812031"/>
    </source>
</evidence>
<feature type="domain" description="DUF4365" evidence="1">
    <location>
        <begin position="37"/>
        <end position="164"/>
    </location>
</feature>
<organism evidence="2 3">
    <name type="scientific">Flavobacterium taihuense</name>
    <dbReference type="NCBI Taxonomy" id="2857508"/>
    <lineage>
        <taxon>Bacteria</taxon>
        <taxon>Pseudomonadati</taxon>
        <taxon>Bacteroidota</taxon>
        <taxon>Flavobacteriia</taxon>
        <taxon>Flavobacteriales</taxon>
        <taxon>Flavobacteriaceae</taxon>
        <taxon>Flavobacterium</taxon>
    </lineage>
</organism>
<sequence length="894" mass="107517">MKKDNNYIRKEADDLLKGNLRELFFQNNMNLKEHSASAGEDNGTDFYFDVTSENEEHNFFFRNQNKGTYDDLVIIKNNNDENFAKISYQISLRNVSNYYYEFDEAMIFTICDLNSNNIYWYDIQNDYSLKERILNQKSNNVKSIQIYIPTENVLNENTLKDFIDKIHYSKYIQLRKKKYISGNLEADYSKIEVDIRGKHIIDKIHYVIKLFEGIAVLPTDVISQLPPFKGKENNTFINRSTLNTESEDFFDFIESIILENDELKLKSNEVLIDNQKEKLKDIIDFLQVNMIHHIVWRGKQPKMRICVHKLFEYKKCDCERCNLERLDFKKTNILLGKDLENNTVYERLRRGYTHYLLGDYKKSVELFLEIYNDSTKTNNPITYTISTYNLTKLKRLIKSSYYGDDENQILEQLNPIKFDIDEPFINSKAPYFLEVFRDIKEKRFYEIVRDEIENCYDEIQKISFNDKYGISYSHNKYEDLKYSFLRFTNYLEHNFIIFNHYAEFKLLSKKVLESVFALYTLKNIHTEKHEKFSWSVIEMWIFNVDEDSTKHLLKKYSINKIKIDETLNIISRINELVENLIQSNEYLDDLSSWNKPLKVDTILNQILLITSLLNVDYSDKDKILLNVIELCEVLQSKNKIPYNQLIKFVENNEDEISKERIKQILDLFFNDENQKYNFGRAINIYAEKSTKTEIEEFIKRLLKINDLDEIDINLEDKYLKKLFYSFTFLDKDFTDRFIQKIINNLNEKFDRELYNFLSIYGFIGYDEDLFKKYVSSVPNYSNIDNDSRHYFLSYENLELGSVINLIYKYNLEITEELKKLSNKSHKKYFDYYCWLLDIDNFDYSKFNSHWILEYRTIHYFERFKKSEKLKSEIMKSLKSDYIEGVSKLFFEIYT</sequence>
<proteinExistence type="predicted"/>
<evidence type="ECO:0000259" key="1">
    <source>
        <dbReference type="Pfam" id="PF14280"/>
    </source>
</evidence>
<protein>
    <submittedName>
        <fullName evidence="2">DUF4365 domain-containing protein</fullName>
    </submittedName>
</protein>
<dbReference type="RefSeq" id="WP_219317145.1">
    <property type="nucleotide sequence ID" value="NZ_JAHWYN010000006.1"/>
</dbReference>